<evidence type="ECO:0000313" key="9">
    <source>
        <dbReference type="Proteomes" id="UP000316726"/>
    </source>
</evidence>
<dbReference type="AlphaFoldDB" id="A0A5B8MFE4"/>
<dbReference type="GO" id="GO:0098553">
    <property type="term" value="C:lumenal side of endoplasmic reticulum membrane"/>
    <property type="evidence" value="ECO:0007669"/>
    <property type="project" value="TreeGrafter"/>
</dbReference>
<gene>
    <name evidence="8" type="ORF">A3770_02p18860</name>
</gene>
<dbReference type="InterPro" id="IPR007369">
    <property type="entry name" value="Peptidase_A22B_SPP"/>
</dbReference>
<feature type="transmembrane region" description="Helical" evidence="7">
    <location>
        <begin position="293"/>
        <end position="312"/>
    </location>
</feature>
<dbReference type="SMART" id="SM00730">
    <property type="entry name" value="PSN"/>
    <property type="match status" value="1"/>
</dbReference>
<dbReference type="PANTHER" id="PTHR12174">
    <property type="entry name" value="SIGNAL PEPTIDE PEPTIDASE"/>
    <property type="match status" value="1"/>
</dbReference>
<dbReference type="GO" id="GO:0042500">
    <property type="term" value="F:aspartic endopeptidase activity, intramembrane cleaving"/>
    <property type="evidence" value="ECO:0007669"/>
    <property type="project" value="InterPro"/>
</dbReference>
<keyword evidence="5 7" id="KW-1133">Transmembrane helix</keyword>
<name>A0A5B8MFE4_9CHLO</name>
<comment type="subcellular location">
    <subcellularLocation>
        <location evidence="1">Endomembrane system</location>
        <topology evidence="1">Multi-pass membrane protein</topology>
    </subcellularLocation>
</comment>
<proteinExistence type="inferred from homology"/>
<evidence type="ECO:0000313" key="8">
    <source>
        <dbReference type="EMBL" id="QDZ19368.1"/>
    </source>
</evidence>
<evidence type="ECO:0000256" key="7">
    <source>
        <dbReference type="SAM" id="Phobius"/>
    </source>
</evidence>
<comment type="similarity">
    <text evidence="2">Belongs to the peptidase A22B family.</text>
</comment>
<dbReference type="EMBL" id="CP031035">
    <property type="protein sequence ID" value="QDZ19368.1"/>
    <property type="molecule type" value="Genomic_DNA"/>
</dbReference>
<evidence type="ECO:0000256" key="6">
    <source>
        <dbReference type="ARBA" id="ARBA00023136"/>
    </source>
</evidence>
<keyword evidence="9" id="KW-1185">Reference proteome</keyword>
<dbReference type="GO" id="GO:0006465">
    <property type="term" value="P:signal peptide processing"/>
    <property type="evidence" value="ECO:0007669"/>
    <property type="project" value="TreeGrafter"/>
</dbReference>
<keyword evidence="6 7" id="KW-0472">Membrane</keyword>
<dbReference type="OrthoDB" id="29661at2759"/>
<dbReference type="STRING" id="1764295.A0A5B8MFE4"/>
<keyword evidence="3 7" id="KW-0812">Transmembrane</keyword>
<dbReference type="Proteomes" id="UP000316726">
    <property type="component" value="Chromosome 2"/>
</dbReference>
<sequence>MTARATRKGPTTGGEESLGADVTAAYGALFFTLVAGNAPGLPGNILSPMPYFAALATCSIVIGSKRGLRNTEVEMISLKQGATAPIFLSFSLVGLYTLQRLDISLESFINGYFTILESVAGVTSLWPLHQAAAAKSGVLGKPVGTIDLSWISLESGETLPKEYGVKAGSVLLVLGCVALAVADRYGGENFTLNNLEACFIVTTWLELLGVNSFKTAVILLFGLLFYDVTWVFGSPKILELASRLLGGAGDFMPKNGSVMADVAMSPMLSTPTKFLFPRASALASSSSSSGFDFSLLGLGDVLVPGLLIGLLLRFDEQGSKEQNYFSSALAAYCIGLLVSFAASLVSSQGQPALLYLVPLTVGTAVFTAFKGSEFGDLWDYKASSKK</sequence>
<dbReference type="InterPro" id="IPR006639">
    <property type="entry name" value="Preselin/SPP"/>
</dbReference>
<dbReference type="Pfam" id="PF04258">
    <property type="entry name" value="Peptidase_A22B"/>
    <property type="match status" value="1"/>
</dbReference>
<dbReference type="PANTHER" id="PTHR12174:SF73">
    <property type="entry name" value="SIGNAL PEPTIDE PEPTIDASE DOMAIN CONTAINING PROTEIN"/>
    <property type="match status" value="1"/>
</dbReference>
<evidence type="ECO:0000256" key="2">
    <source>
        <dbReference type="ARBA" id="ARBA00006859"/>
    </source>
</evidence>
<evidence type="ECO:0000256" key="4">
    <source>
        <dbReference type="ARBA" id="ARBA00022801"/>
    </source>
</evidence>
<protein>
    <submittedName>
        <fullName evidence="8">Signal peptide peptidase</fullName>
    </submittedName>
</protein>
<evidence type="ECO:0000256" key="5">
    <source>
        <dbReference type="ARBA" id="ARBA00022989"/>
    </source>
</evidence>
<evidence type="ECO:0000256" key="1">
    <source>
        <dbReference type="ARBA" id="ARBA00004127"/>
    </source>
</evidence>
<feature type="transmembrane region" description="Helical" evidence="7">
    <location>
        <begin position="203"/>
        <end position="226"/>
    </location>
</feature>
<organism evidence="8 9">
    <name type="scientific">Chloropicon primus</name>
    <dbReference type="NCBI Taxonomy" id="1764295"/>
    <lineage>
        <taxon>Eukaryota</taxon>
        <taxon>Viridiplantae</taxon>
        <taxon>Chlorophyta</taxon>
        <taxon>Chloropicophyceae</taxon>
        <taxon>Chloropicales</taxon>
        <taxon>Chloropicaceae</taxon>
        <taxon>Chloropicon</taxon>
    </lineage>
</organism>
<dbReference type="GO" id="GO:0033619">
    <property type="term" value="P:membrane protein proteolysis"/>
    <property type="evidence" value="ECO:0007669"/>
    <property type="project" value="TreeGrafter"/>
</dbReference>
<feature type="transmembrane region" description="Helical" evidence="7">
    <location>
        <begin position="352"/>
        <end position="369"/>
    </location>
</feature>
<evidence type="ECO:0000256" key="3">
    <source>
        <dbReference type="ARBA" id="ARBA00022692"/>
    </source>
</evidence>
<feature type="transmembrane region" description="Helical" evidence="7">
    <location>
        <begin position="324"/>
        <end position="346"/>
    </location>
</feature>
<keyword evidence="4" id="KW-0378">Hydrolase</keyword>
<reference evidence="8 9" key="1">
    <citation type="submission" date="2018-07" db="EMBL/GenBank/DDBJ databases">
        <title>The complete nuclear genome of the prasinophyte Chloropicon primus (CCMP1205).</title>
        <authorList>
            <person name="Pombert J.-F."/>
            <person name="Otis C."/>
            <person name="Turmel M."/>
            <person name="Lemieux C."/>
        </authorList>
    </citation>
    <scope>NUCLEOTIDE SEQUENCE [LARGE SCALE GENOMIC DNA]</scope>
    <source>
        <strain evidence="8 9">CCMP1205</strain>
    </source>
</reference>
<dbReference type="GO" id="GO:0098554">
    <property type="term" value="C:cytoplasmic side of endoplasmic reticulum membrane"/>
    <property type="evidence" value="ECO:0007669"/>
    <property type="project" value="TreeGrafter"/>
</dbReference>
<accession>A0A5B8MFE4</accession>